<keyword evidence="3" id="KW-1185">Reference proteome</keyword>
<accession>A0A918KVZ6</accession>
<proteinExistence type="predicted"/>
<evidence type="ECO:0000256" key="1">
    <source>
        <dbReference type="SAM" id="MobiDB-lite"/>
    </source>
</evidence>
<reference evidence="2" key="1">
    <citation type="journal article" date="2014" name="Int. J. Syst. Evol. Microbiol.">
        <title>Complete genome sequence of Corynebacterium casei LMG S-19264T (=DSM 44701T), isolated from a smear-ripened cheese.</title>
        <authorList>
            <consortium name="US DOE Joint Genome Institute (JGI-PGF)"/>
            <person name="Walter F."/>
            <person name="Albersmeier A."/>
            <person name="Kalinowski J."/>
            <person name="Ruckert C."/>
        </authorList>
    </citation>
    <scope>NUCLEOTIDE SEQUENCE</scope>
    <source>
        <strain evidence="2">JCM 4956</strain>
    </source>
</reference>
<feature type="compositionally biased region" description="Basic and acidic residues" evidence="1">
    <location>
        <begin position="76"/>
        <end position="85"/>
    </location>
</feature>
<dbReference type="AlphaFoldDB" id="A0A918KVZ6"/>
<sequence>MPREDSEQQRDPAEAAVSLATEAALLEARLAMLREAIDAVDARMEAVSQTLRRLRAPASERGRVDPAAPRDASGSRPEDSTRGRR</sequence>
<dbReference type="EMBL" id="BMWD01000019">
    <property type="protein sequence ID" value="GGX76092.1"/>
    <property type="molecule type" value="Genomic_DNA"/>
</dbReference>
<comment type="caution">
    <text evidence="2">The sequence shown here is derived from an EMBL/GenBank/DDBJ whole genome shotgun (WGS) entry which is preliminary data.</text>
</comment>
<evidence type="ECO:0000313" key="3">
    <source>
        <dbReference type="Proteomes" id="UP000645555"/>
    </source>
</evidence>
<organism evidence="2 3">
    <name type="scientific">Streptomyces fructofermentans</name>
    <dbReference type="NCBI Taxonomy" id="152141"/>
    <lineage>
        <taxon>Bacteria</taxon>
        <taxon>Bacillati</taxon>
        <taxon>Actinomycetota</taxon>
        <taxon>Actinomycetes</taxon>
        <taxon>Kitasatosporales</taxon>
        <taxon>Streptomycetaceae</taxon>
        <taxon>Streptomyces</taxon>
    </lineage>
</organism>
<name>A0A918KVZ6_9ACTN</name>
<evidence type="ECO:0000313" key="2">
    <source>
        <dbReference type="EMBL" id="GGX76092.1"/>
    </source>
</evidence>
<feature type="region of interest" description="Disordered" evidence="1">
    <location>
        <begin position="52"/>
        <end position="85"/>
    </location>
</feature>
<dbReference type="Proteomes" id="UP000645555">
    <property type="component" value="Unassembled WGS sequence"/>
</dbReference>
<dbReference type="RefSeq" id="WP_190037776.1">
    <property type="nucleotide sequence ID" value="NZ_BMWD01000019.1"/>
</dbReference>
<protein>
    <submittedName>
        <fullName evidence="2">Uncharacterized protein</fullName>
    </submittedName>
</protein>
<gene>
    <name evidence="2" type="ORF">GCM10010515_49630</name>
</gene>
<reference evidence="2" key="2">
    <citation type="submission" date="2020-09" db="EMBL/GenBank/DDBJ databases">
        <authorList>
            <person name="Sun Q."/>
            <person name="Ohkuma M."/>
        </authorList>
    </citation>
    <scope>NUCLEOTIDE SEQUENCE</scope>
    <source>
        <strain evidence="2">JCM 4956</strain>
    </source>
</reference>